<evidence type="ECO:0000313" key="4">
    <source>
        <dbReference type="EMBL" id="MBR1139555.1"/>
    </source>
</evidence>
<dbReference type="Pfam" id="PF00440">
    <property type="entry name" value="TetR_N"/>
    <property type="match status" value="1"/>
</dbReference>
<evidence type="ECO:0000259" key="3">
    <source>
        <dbReference type="PROSITE" id="PS50977"/>
    </source>
</evidence>
<dbReference type="SUPFAM" id="SSF46689">
    <property type="entry name" value="Homeodomain-like"/>
    <property type="match status" value="1"/>
</dbReference>
<dbReference type="InterPro" id="IPR001647">
    <property type="entry name" value="HTH_TetR"/>
</dbReference>
<dbReference type="PANTHER" id="PTHR30055">
    <property type="entry name" value="HTH-TYPE TRANSCRIPTIONAL REGULATOR RUTR"/>
    <property type="match status" value="1"/>
</dbReference>
<evidence type="ECO:0000256" key="1">
    <source>
        <dbReference type="ARBA" id="ARBA00023125"/>
    </source>
</evidence>
<dbReference type="PRINTS" id="PR00455">
    <property type="entry name" value="HTHTETR"/>
</dbReference>
<dbReference type="SUPFAM" id="SSF48498">
    <property type="entry name" value="Tetracyclin repressor-like, C-terminal domain"/>
    <property type="match status" value="1"/>
</dbReference>
<dbReference type="InterPro" id="IPR036271">
    <property type="entry name" value="Tet_transcr_reg_TetR-rel_C_sf"/>
</dbReference>
<keyword evidence="1 2" id="KW-0238">DNA-binding</keyword>
<dbReference type="InterPro" id="IPR009057">
    <property type="entry name" value="Homeodomain-like_sf"/>
</dbReference>
<feature type="domain" description="HTH tetR-type" evidence="3">
    <location>
        <begin position="3"/>
        <end position="63"/>
    </location>
</feature>
<dbReference type="InterPro" id="IPR050109">
    <property type="entry name" value="HTH-type_TetR-like_transc_reg"/>
</dbReference>
<dbReference type="Gene3D" id="1.10.357.10">
    <property type="entry name" value="Tetracycline Repressor, domain 2"/>
    <property type="match status" value="1"/>
</dbReference>
<dbReference type="PANTHER" id="PTHR30055:SF200">
    <property type="entry name" value="HTH-TYPE TRANSCRIPTIONAL REPRESSOR BDCR"/>
    <property type="match status" value="1"/>
</dbReference>
<reference evidence="5" key="1">
    <citation type="journal article" date="2021" name="ISME J.">
        <title>Evolutionary origin and ecological implication of a unique nif island in free-living Bradyrhizobium lineages.</title>
        <authorList>
            <person name="Tao J."/>
        </authorList>
    </citation>
    <scope>NUCLEOTIDE SEQUENCE [LARGE SCALE GENOMIC DNA]</scope>
    <source>
        <strain evidence="5">SZCCT0094</strain>
    </source>
</reference>
<sequence>MLPPIAEHIIDVAGGLFYREGINAVGIDRIIREADVAKATMYRHFESKDDLIAACLTRRHAAVVAALQDGLRRSRAKGIDKVLTIFDLLAVKARADTFRGCAFMIATAESGGSETVRKIAREHKDAVRAIFSGLLPVTWSHRDKVSARLNLLYDGALAQILIYQDDGAVRTARDCAKVILEDAARTA</sequence>
<evidence type="ECO:0000256" key="2">
    <source>
        <dbReference type="PROSITE-ProRule" id="PRU00335"/>
    </source>
</evidence>
<accession>A0ABS5GEE2</accession>
<proteinExistence type="predicted"/>
<organism evidence="4 5">
    <name type="scientific">Bradyrhizobium denitrificans</name>
    <dbReference type="NCBI Taxonomy" id="2734912"/>
    <lineage>
        <taxon>Bacteria</taxon>
        <taxon>Pseudomonadati</taxon>
        <taxon>Pseudomonadota</taxon>
        <taxon>Alphaproteobacteria</taxon>
        <taxon>Hyphomicrobiales</taxon>
        <taxon>Nitrobacteraceae</taxon>
        <taxon>Bradyrhizobium</taxon>
    </lineage>
</organism>
<dbReference type="EMBL" id="JAFCLK010000030">
    <property type="protein sequence ID" value="MBR1139555.1"/>
    <property type="molecule type" value="Genomic_DNA"/>
</dbReference>
<evidence type="ECO:0000313" key="5">
    <source>
        <dbReference type="Proteomes" id="UP001314635"/>
    </source>
</evidence>
<dbReference type="PROSITE" id="PS50977">
    <property type="entry name" value="HTH_TETR_2"/>
    <property type="match status" value="1"/>
</dbReference>
<keyword evidence="5" id="KW-1185">Reference proteome</keyword>
<protein>
    <submittedName>
        <fullName evidence="4">TetR/AcrR family transcriptional regulator</fullName>
    </submittedName>
</protein>
<name>A0ABS5GEE2_9BRAD</name>
<feature type="DNA-binding region" description="H-T-H motif" evidence="2">
    <location>
        <begin position="26"/>
        <end position="45"/>
    </location>
</feature>
<dbReference type="Proteomes" id="UP001314635">
    <property type="component" value="Unassembled WGS sequence"/>
</dbReference>
<gene>
    <name evidence="4" type="ORF">JQ619_27735</name>
</gene>
<comment type="caution">
    <text evidence="4">The sequence shown here is derived from an EMBL/GenBank/DDBJ whole genome shotgun (WGS) entry which is preliminary data.</text>
</comment>